<evidence type="ECO:0000256" key="6">
    <source>
        <dbReference type="ARBA" id="ARBA00023229"/>
    </source>
</evidence>
<dbReference type="EMBL" id="AM411676">
    <property type="protein sequence ID" value="CAM98716.1"/>
    <property type="molecule type" value="Genomic_DNA"/>
</dbReference>
<dbReference type="Pfam" id="PF00348">
    <property type="entry name" value="polyprenyl_synt"/>
    <property type="match status" value="1"/>
</dbReference>
<reference evidence="10 12" key="3">
    <citation type="submission" date="2018-03" db="EMBL/GenBank/DDBJ databases">
        <authorList>
            <person name="Fogelqvist J."/>
        </authorList>
    </citation>
    <scope>NUCLEOTIDE SEQUENCE [LARGE SCALE GENOMIC DNA]</scope>
</reference>
<evidence type="ECO:0000256" key="2">
    <source>
        <dbReference type="ARBA" id="ARBA00006706"/>
    </source>
</evidence>
<dbReference type="OrthoDB" id="9927103at2759"/>
<evidence type="ECO:0000313" key="11">
    <source>
        <dbReference type="Proteomes" id="UP000039324"/>
    </source>
</evidence>
<comment type="cofactor">
    <cofactor evidence="1">
        <name>Mg(2+)</name>
        <dbReference type="ChEBI" id="CHEBI:18420"/>
    </cofactor>
</comment>
<name>A8E086_PLABS</name>
<geneLocation type="mitochondrion" evidence="10"/>
<dbReference type="OMA" id="AFDYYLH"/>
<evidence type="ECO:0000256" key="5">
    <source>
        <dbReference type="ARBA" id="ARBA00022842"/>
    </source>
</evidence>
<keyword evidence="6" id="KW-0414">Isoprene biosynthesis</keyword>
<dbReference type="GO" id="GO:0006744">
    <property type="term" value="P:ubiquinone biosynthetic process"/>
    <property type="evidence" value="ECO:0007669"/>
    <property type="project" value="TreeGrafter"/>
</dbReference>
<accession>A8E086</accession>
<dbReference type="CDD" id="cd00685">
    <property type="entry name" value="Trans_IPPS_HT"/>
    <property type="match status" value="1"/>
</dbReference>
<dbReference type="InterPro" id="IPR033749">
    <property type="entry name" value="Polyprenyl_synt_CS"/>
</dbReference>
<organism evidence="8">
    <name type="scientific">Plasmodiophora brassicae</name>
    <name type="common">Clubroot disease agent</name>
    <dbReference type="NCBI Taxonomy" id="37360"/>
    <lineage>
        <taxon>Eukaryota</taxon>
        <taxon>Sar</taxon>
        <taxon>Rhizaria</taxon>
        <taxon>Endomyxa</taxon>
        <taxon>Phytomyxea</taxon>
        <taxon>Plasmodiophorida</taxon>
        <taxon>Plasmodiophoridae</taxon>
        <taxon>Plasmodiophora</taxon>
    </lineage>
</organism>
<dbReference type="GO" id="GO:0008299">
    <property type="term" value="P:isoprenoid biosynthetic process"/>
    <property type="evidence" value="ECO:0007669"/>
    <property type="project" value="UniProtKB-KW"/>
</dbReference>
<dbReference type="Gene3D" id="1.10.600.10">
    <property type="entry name" value="Farnesyl Diphosphate Synthase"/>
    <property type="match status" value="1"/>
</dbReference>
<evidence type="ECO:0000313" key="10">
    <source>
        <dbReference type="EMBL" id="SPQ99797.1"/>
    </source>
</evidence>
<dbReference type="GO" id="GO:0046872">
    <property type="term" value="F:metal ion binding"/>
    <property type="evidence" value="ECO:0007669"/>
    <property type="project" value="UniProtKB-KW"/>
</dbReference>
<keyword evidence="4" id="KW-0479">Metal-binding</keyword>
<dbReference type="InterPro" id="IPR000092">
    <property type="entry name" value="Polyprenyl_synt"/>
</dbReference>
<dbReference type="PROSITE" id="PS00444">
    <property type="entry name" value="POLYPRENYL_SYNTHASE_2"/>
    <property type="match status" value="1"/>
</dbReference>
<dbReference type="EMBL" id="OVEO01000012">
    <property type="protein sequence ID" value="SPQ99797.1"/>
    <property type="molecule type" value="Genomic_DNA"/>
</dbReference>
<evidence type="ECO:0000256" key="3">
    <source>
        <dbReference type="ARBA" id="ARBA00022679"/>
    </source>
</evidence>
<gene>
    <name evidence="9" type="ORF">PBRA_003448</name>
    <name evidence="10" type="ORF">PLBR_LOCUS7012</name>
</gene>
<dbReference type="STRING" id="37360.A8E086"/>
<dbReference type="Proteomes" id="UP000039324">
    <property type="component" value="Unassembled WGS sequence"/>
</dbReference>
<dbReference type="AlphaFoldDB" id="A8E086"/>
<evidence type="ECO:0000256" key="4">
    <source>
        <dbReference type="ARBA" id="ARBA00022723"/>
    </source>
</evidence>
<keyword evidence="3 7" id="KW-0808">Transferase</keyword>
<evidence type="ECO:0000313" key="12">
    <source>
        <dbReference type="Proteomes" id="UP000290189"/>
    </source>
</evidence>
<dbReference type="GO" id="GO:1990234">
    <property type="term" value="C:transferase complex"/>
    <property type="evidence" value="ECO:0007669"/>
    <property type="project" value="TreeGrafter"/>
</dbReference>
<keyword evidence="5" id="KW-0460">Magnesium</keyword>
<evidence type="ECO:0000256" key="1">
    <source>
        <dbReference type="ARBA" id="ARBA00001946"/>
    </source>
</evidence>
<dbReference type="PANTHER" id="PTHR12001:SF69">
    <property type="entry name" value="ALL TRANS-POLYPRENYL-DIPHOSPHATE SYNTHASE PDSS1"/>
    <property type="match status" value="1"/>
</dbReference>
<sequence>MQRTLLRHGLKSALSSLQTDLAGSSLKIALAPADGLANLSSVLATARAAAPGDPLSRVSDRVSFVIDDVVSSFSGRLPLLASVSKLLFESGGKRLRPSLCLLMAGALSPARRDPSAAIGPVDKVAQISEMIHVASLLHDDVLDGATTRRNTPTANVQFGDKASILGGDFLLSRSSIILASLGSCEAVSLMATIISDLVSGEIMQMRPMNVGSLSDRLEYYLSKSYRKTASLMANSCRTVAVIDDLSSDLQNAAMDFGKYLGLCFQLTDDLLDITGTDKSLGKPSGLDLSTGVATAPVLFAAEQYPELNDMMGRKFSEVGDVDNALEFIRLSDGIERTRELIRSLAAMACQALDPFPTSVFRDSLVVLVDNIIKRDS</sequence>
<dbReference type="GO" id="GO:0004659">
    <property type="term" value="F:prenyltransferase activity"/>
    <property type="evidence" value="ECO:0007669"/>
    <property type="project" value="InterPro"/>
</dbReference>
<dbReference type="EMBL" id="CDSF01000155">
    <property type="protein sequence ID" value="CEP03841.1"/>
    <property type="molecule type" value="Genomic_DNA"/>
</dbReference>
<dbReference type="InterPro" id="IPR008949">
    <property type="entry name" value="Isoprenoid_synthase_dom_sf"/>
</dbReference>
<dbReference type="PANTHER" id="PTHR12001">
    <property type="entry name" value="GERANYLGERANYL PYROPHOSPHATE SYNTHASE"/>
    <property type="match status" value="1"/>
</dbReference>
<protein>
    <submittedName>
        <fullName evidence="8">Uncharacterized protein</fullName>
    </submittedName>
</protein>
<evidence type="ECO:0000256" key="7">
    <source>
        <dbReference type="RuleBase" id="RU004466"/>
    </source>
</evidence>
<evidence type="ECO:0000313" key="8">
    <source>
        <dbReference type="EMBL" id="CAM98716.1"/>
    </source>
</evidence>
<dbReference type="Proteomes" id="UP000290189">
    <property type="component" value="Unassembled WGS sequence"/>
</dbReference>
<proteinExistence type="inferred from homology"/>
<dbReference type="SFLD" id="SFLDS00005">
    <property type="entry name" value="Isoprenoid_Synthase_Type_I"/>
    <property type="match status" value="1"/>
</dbReference>
<keyword evidence="10" id="KW-0496">Mitochondrion</keyword>
<keyword evidence="11" id="KW-1185">Reference proteome</keyword>
<comment type="similarity">
    <text evidence="2 7">Belongs to the FPP/GGPP synthase family.</text>
</comment>
<dbReference type="SUPFAM" id="SSF48576">
    <property type="entry name" value="Terpenoid synthases"/>
    <property type="match status" value="1"/>
</dbReference>
<reference evidence="8" key="1">
    <citation type="journal article" date="2007" name="Protist">
        <title>Intron-rich gene structure in the intracellular plant parasite Plasmodiophora brassicae.</title>
        <authorList>
            <person name="Bulman S."/>
            <person name="Ridgway H.J."/>
            <person name="Eady C."/>
            <person name="Conner A.J."/>
        </authorList>
    </citation>
    <scope>NUCLEOTIDE SEQUENCE</scope>
</reference>
<evidence type="ECO:0000313" key="9">
    <source>
        <dbReference type="EMBL" id="CEP03841.1"/>
    </source>
</evidence>
<reference evidence="9" key="2">
    <citation type="submission" date="2015-02" db="EMBL/GenBank/DDBJ databases">
        <authorList>
            <person name="Fogelqvist Johan"/>
        </authorList>
    </citation>
    <scope>NUCLEOTIDE SEQUENCE [LARGE SCALE GENOMIC DNA]</scope>
    <source>
        <strain evidence="9">E3</strain>
    </source>
</reference>